<dbReference type="NCBIfam" id="TIGR00810">
    <property type="entry name" value="secG"/>
    <property type="match status" value="1"/>
</dbReference>
<keyword evidence="8 10" id="KW-0811">Translocation</keyword>
<gene>
    <name evidence="12" type="ORF">HMPREF9456_00980</name>
</gene>
<evidence type="ECO:0000313" key="13">
    <source>
        <dbReference type="Proteomes" id="UP000006420"/>
    </source>
</evidence>
<dbReference type="PRINTS" id="PR01651">
    <property type="entry name" value="SECGEXPORT"/>
</dbReference>
<proteinExistence type="inferred from homology"/>
<dbReference type="GO" id="GO:0065002">
    <property type="term" value="P:intracellular protein transmembrane transport"/>
    <property type="evidence" value="ECO:0007669"/>
    <property type="project" value="TreeGrafter"/>
</dbReference>
<dbReference type="GeneID" id="78081656"/>
<reference evidence="12 13" key="1">
    <citation type="submission" date="2011-04" db="EMBL/GenBank/DDBJ databases">
        <title>The Genome Sequence of Dysgonomonas mossii DSM 22836.</title>
        <authorList>
            <consortium name="The Broad Institute Genome Sequencing Platform"/>
            <person name="Earl A."/>
            <person name="Ward D."/>
            <person name="Feldgarden M."/>
            <person name="Gevers D."/>
            <person name="Pudlo N."/>
            <person name="Martens E."/>
            <person name="Allen-Vercoe E."/>
            <person name="Young S.K."/>
            <person name="Zeng Q."/>
            <person name="Gargeya S."/>
            <person name="Fitzgerald M."/>
            <person name="Haas B."/>
            <person name="Abouelleil A."/>
            <person name="Alvarado L."/>
            <person name="Arachchi H.M."/>
            <person name="Berlin A."/>
            <person name="Brown A."/>
            <person name="Chapman S.B."/>
            <person name="Chen Z."/>
            <person name="Dunbar C."/>
            <person name="Freedman E."/>
            <person name="Gearin G."/>
            <person name="Gellesch M."/>
            <person name="Goldberg J."/>
            <person name="Griggs A."/>
            <person name="Gujja S."/>
            <person name="Heiman D."/>
            <person name="Howarth C."/>
            <person name="Larson L."/>
            <person name="Lui A."/>
            <person name="MacDonald P.J.P."/>
            <person name="Mehta T."/>
            <person name="Montmayeur A."/>
            <person name="Murphy C."/>
            <person name="Neiman D."/>
            <person name="Pearson M."/>
            <person name="Priest M."/>
            <person name="Roberts A."/>
            <person name="Saif S."/>
            <person name="Shea T."/>
            <person name="Shenoy N."/>
            <person name="Sisk P."/>
            <person name="Stolte C."/>
            <person name="Sykes S."/>
            <person name="Yandava C."/>
            <person name="Wortman J."/>
            <person name="Nusbaum C."/>
            <person name="Birren B."/>
        </authorList>
    </citation>
    <scope>NUCLEOTIDE SEQUENCE [LARGE SCALE GENOMIC DNA]</scope>
    <source>
        <strain evidence="12 13">DSM 22836</strain>
    </source>
</reference>
<evidence type="ECO:0000256" key="10">
    <source>
        <dbReference type="RuleBase" id="RU365087"/>
    </source>
</evidence>
<dbReference type="PANTHER" id="PTHR34182">
    <property type="entry name" value="PROTEIN-EXPORT MEMBRANE PROTEIN SECG"/>
    <property type="match status" value="1"/>
</dbReference>
<dbReference type="GO" id="GO:0015450">
    <property type="term" value="F:protein-transporting ATPase activity"/>
    <property type="evidence" value="ECO:0007669"/>
    <property type="project" value="UniProtKB-UniRule"/>
</dbReference>
<dbReference type="Proteomes" id="UP000006420">
    <property type="component" value="Unassembled WGS sequence"/>
</dbReference>
<evidence type="ECO:0000256" key="2">
    <source>
        <dbReference type="ARBA" id="ARBA00008445"/>
    </source>
</evidence>
<dbReference type="PANTHER" id="PTHR34182:SF1">
    <property type="entry name" value="PROTEIN-EXPORT MEMBRANE PROTEIN SECG"/>
    <property type="match status" value="1"/>
</dbReference>
<dbReference type="GO" id="GO:0009306">
    <property type="term" value="P:protein secretion"/>
    <property type="evidence" value="ECO:0007669"/>
    <property type="project" value="UniProtKB-UniRule"/>
</dbReference>
<evidence type="ECO:0000256" key="11">
    <source>
        <dbReference type="SAM" id="MobiDB-lite"/>
    </source>
</evidence>
<evidence type="ECO:0000256" key="6">
    <source>
        <dbReference type="ARBA" id="ARBA00022927"/>
    </source>
</evidence>
<keyword evidence="4 10" id="KW-1003">Cell membrane</keyword>
<feature type="compositionally biased region" description="Low complexity" evidence="11">
    <location>
        <begin position="112"/>
        <end position="121"/>
    </location>
</feature>
<evidence type="ECO:0000256" key="7">
    <source>
        <dbReference type="ARBA" id="ARBA00022989"/>
    </source>
</evidence>
<evidence type="ECO:0000256" key="8">
    <source>
        <dbReference type="ARBA" id="ARBA00023010"/>
    </source>
</evidence>
<dbReference type="STRING" id="742767.HMPREF9456_00980"/>
<feature type="region of interest" description="Disordered" evidence="11">
    <location>
        <begin position="86"/>
        <end position="127"/>
    </location>
</feature>
<keyword evidence="5 10" id="KW-0812">Transmembrane</keyword>
<evidence type="ECO:0000256" key="1">
    <source>
        <dbReference type="ARBA" id="ARBA00004651"/>
    </source>
</evidence>
<keyword evidence="3 10" id="KW-0813">Transport</keyword>
<dbReference type="eggNOG" id="COG1314">
    <property type="taxonomic scope" value="Bacteria"/>
</dbReference>
<evidence type="ECO:0000256" key="3">
    <source>
        <dbReference type="ARBA" id="ARBA00022448"/>
    </source>
</evidence>
<comment type="similarity">
    <text evidence="2 10">Belongs to the SecG family.</text>
</comment>
<keyword evidence="6 10" id="KW-0653">Protein transport</keyword>
<accession>F8WZ80</accession>
<dbReference type="Pfam" id="PF03840">
    <property type="entry name" value="SecG"/>
    <property type="match status" value="1"/>
</dbReference>
<name>F8WZ80_9BACT</name>
<evidence type="ECO:0000256" key="4">
    <source>
        <dbReference type="ARBA" id="ARBA00022475"/>
    </source>
</evidence>
<dbReference type="OrthoDB" id="1122493at2"/>
<comment type="caution">
    <text evidence="10">Lacks conserved residue(s) required for the propagation of feature annotation.</text>
</comment>
<dbReference type="RefSeq" id="WP_006842351.1">
    <property type="nucleotide sequence ID" value="NZ_AQWJ01000002.1"/>
</dbReference>
<dbReference type="HOGENOM" id="CLU_094156_1_1_10"/>
<feature type="transmembrane region" description="Helical" evidence="10">
    <location>
        <begin position="53"/>
        <end position="71"/>
    </location>
</feature>
<keyword evidence="13" id="KW-1185">Reference proteome</keyword>
<dbReference type="EMBL" id="ADLW01000004">
    <property type="protein sequence ID" value="EGK03952.1"/>
    <property type="molecule type" value="Genomic_DNA"/>
</dbReference>
<comment type="subcellular location">
    <subcellularLocation>
        <location evidence="1 10">Cell membrane</location>
        <topology evidence="1 10">Multi-pass membrane protein</topology>
    </subcellularLocation>
</comment>
<comment type="function">
    <text evidence="10">Involved in protein export. Participates in an early event of protein translocation.</text>
</comment>
<sequence length="127" mass="13019">MIALITILIVIAAIALVLIVLVQNSKGGGLSSGFSSSNAIMGVRKTTDFLEKATWGLAGFIMIMSIVCVMIRPKGALGAAKPDISIPAIPTTGTPDMSTTLPLNQGQGAESTTTPAPNQQPTTPPTE</sequence>
<dbReference type="InterPro" id="IPR004692">
    <property type="entry name" value="SecG"/>
</dbReference>
<keyword evidence="9 10" id="KW-0472">Membrane</keyword>
<keyword evidence="7 10" id="KW-1133">Transmembrane helix</keyword>
<organism evidence="12 13">
    <name type="scientific">Dysgonomonas mossii DSM 22836</name>
    <dbReference type="NCBI Taxonomy" id="742767"/>
    <lineage>
        <taxon>Bacteria</taxon>
        <taxon>Pseudomonadati</taxon>
        <taxon>Bacteroidota</taxon>
        <taxon>Bacteroidia</taxon>
        <taxon>Bacteroidales</taxon>
        <taxon>Dysgonomonadaceae</taxon>
        <taxon>Dysgonomonas</taxon>
    </lineage>
</organism>
<protein>
    <recommendedName>
        <fullName evidence="10">Protein-export membrane protein SecG</fullName>
    </recommendedName>
</protein>
<dbReference type="AlphaFoldDB" id="F8WZ80"/>
<evidence type="ECO:0000256" key="5">
    <source>
        <dbReference type="ARBA" id="ARBA00022692"/>
    </source>
</evidence>
<dbReference type="GO" id="GO:0005886">
    <property type="term" value="C:plasma membrane"/>
    <property type="evidence" value="ECO:0007669"/>
    <property type="project" value="UniProtKB-SubCell"/>
</dbReference>
<dbReference type="GO" id="GO:0043952">
    <property type="term" value="P:protein transport by the Sec complex"/>
    <property type="evidence" value="ECO:0007669"/>
    <property type="project" value="TreeGrafter"/>
</dbReference>
<evidence type="ECO:0000313" key="12">
    <source>
        <dbReference type="EMBL" id="EGK03952.1"/>
    </source>
</evidence>
<feature type="compositionally biased region" description="Polar residues" evidence="11">
    <location>
        <begin position="91"/>
        <end position="111"/>
    </location>
</feature>
<comment type="caution">
    <text evidence="12">The sequence shown here is derived from an EMBL/GenBank/DDBJ whole genome shotgun (WGS) entry which is preliminary data.</text>
</comment>
<evidence type="ECO:0000256" key="9">
    <source>
        <dbReference type="ARBA" id="ARBA00023136"/>
    </source>
</evidence>